<keyword evidence="5 8" id="KW-0472">Membrane</keyword>
<dbReference type="Proteomes" id="UP000035352">
    <property type="component" value="Chromosome"/>
</dbReference>
<dbReference type="SUPFAM" id="SSF103190">
    <property type="entry name" value="Sensory domain-like"/>
    <property type="match status" value="1"/>
</dbReference>
<dbReference type="PATRIC" id="fig|413882.6.peg.283"/>
<keyword evidence="3 8" id="KW-0812">Transmembrane</keyword>
<feature type="domain" description="HAMP" evidence="10">
    <location>
        <begin position="295"/>
        <end position="349"/>
    </location>
</feature>
<dbReference type="CDD" id="cd06225">
    <property type="entry name" value="HAMP"/>
    <property type="match status" value="1"/>
</dbReference>
<dbReference type="InterPro" id="IPR051310">
    <property type="entry name" value="MCP_chemotaxis"/>
</dbReference>
<dbReference type="AlphaFoldDB" id="A0A0G3BK86"/>
<comment type="subcellular location">
    <subcellularLocation>
        <location evidence="1">Cell membrane</location>
        <topology evidence="1">Multi-pass membrane protein</topology>
    </subcellularLocation>
</comment>
<dbReference type="GO" id="GO:0005886">
    <property type="term" value="C:plasma membrane"/>
    <property type="evidence" value="ECO:0007669"/>
    <property type="project" value="UniProtKB-SubCell"/>
</dbReference>
<dbReference type="SMART" id="SM00304">
    <property type="entry name" value="HAMP"/>
    <property type="match status" value="1"/>
</dbReference>
<dbReference type="SUPFAM" id="SSF58104">
    <property type="entry name" value="Methyl-accepting chemotaxis protein (MCP) signaling domain"/>
    <property type="match status" value="1"/>
</dbReference>
<dbReference type="PANTHER" id="PTHR43531">
    <property type="entry name" value="PROTEIN ICFG"/>
    <property type="match status" value="1"/>
</dbReference>
<evidence type="ECO:0000256" key="5">
    <source>
        <dbReference type="ARBA" id="ARBA00023136"/>
    </source>
</evidence>
<dbReference type="Gene3D" id="3.30.450.20">
    <property type="entry name" value="PAS domain"/>
    <property type="match status" value="2"/>
</dbReference>
<dbReference type="Pfam" id="PF00672">
    <property type="entry name" value="HAMP"/>
    <property type="match status" value="1"/>
</dbReference>
<keyword evidence="7" id="KW-0807">Transducer</keyword>
<dbReference type="Pfam" id="PF00015">
    <property type="entry name" value="MCPsignal"/>
    <property type="match status" value="1"/>
</dbReference>
<evidence type="ECO:0000313" key="11">
    <source>
        <dbReference type="EMBL" id="AKJ26965.1"/>
    </source>
</evidence>
<dbReference type="InterPro" id="IPR033479">
    <property type="entry name" value="dCache_1"/>
</dbReference>
<evidence type="ECO:0000256" key="6">
    <source>
        <dbReference type="ARBA" id="ARBA00029447"/>
    </source>
</evidence>
<dbReference type="Gene3D" id="1.10.287.950">
    <property type="entry name" value="Methyl-accepting chemotaxis protein"/>
    <property type="match status" value="1"/>
</dbReference>
<dbReference type="CDD" id="cd12912">
    <property type="entry name" value="PDC2_MCP_like"/>
    <property type="match status" value="1"/>
</dbReference>
<feature type="domain" description="Methyl-accepting transducer" evidence="9">
    <location>
        <begin position="354"/>
        <end position="583"/>
    </location>
</feature>
<keyword evidence="12" id="KW-1185">Reference proteome</keyword>
<name>A0A0G3BK86_9BURK</name>
<dbReference type="KEGG" id="pbh:AAW51_0274"/>
<gene>
    <name evidence="11" type="primary">mcp</name>
    <name evidence="11" type="ORF">AAW51_0274</name>
</gene>
<keyword evidence="4 8" id="KW-1133">Transmembrane helix</keyword>
<keyword evidence="2" id="KW-1003">Cell membrane</keyword>
<dbReference type="STRING" id="413882.AAW51_0274"/>
<dbReference type="SMART" id="SM00283">
    <property type="entry name" value="MA"/>
    <property type="match status" value="1"/>
</dbReference>
<dbReference type="InterPro" id="IPR003660">
    <property type="entry name" value="HAMP_dom"/>
</dbReference>
<evidence type="ECO:0000256" key="4">
    <source>
        <dbReference type="ARBA" id="ARBA00022989"/>
    </source>
</evidence>
<evidence type="ECO:0000256" key="7">
    <source>
        <dbReference type="PROSITE-ProRule" id="PRU00284"/>
    </source>
</evidence>
<dbReference type="GO" id="GO:0006935">
    <property type="term" value="P:chemotaxis"/>
    <property type="evidence" value="ECO:0007669"/>
    <property type="project" value="InterPro"/>
</dbReference>
<dbReference type="FunFam" id="1.10.287.950:FF:000001">
    <property type="entry name" value="Methyl-accepting chemotaxis sensory transducer"/>
    <property type="match status" value="1"/>
</dbReference>
<dbReference type="InterPro" id="IPR004090">
    <property type="entry name" value="Chemotax_Me-accpt_rcpt"/>
</dbReference>
<dbReference type="RefSeq" id="WP_047193193.1">
    <property type="nucleotide sequence ID" value="NZ_CP011371.1"/>
</dbReference>
<evidence type="ECO:0000259" key="9">
    <source>
        <dbReference type="PROSITE" id="PS50111"/>
    </source>
</evidence>
<comment type="similarity">
    <text evidence="6">Belongs to the methyl-accepting chemotaxis (MCP) protein family.</text>
</comment>
<dbReference type="GO" id="GO:0004888">
    <property type="term" value="F:transmembrane signaling receptor activity"/>
    <property type="evidence" value="ECO:0007669"/>
    <property type="project" value="InterPro"/>
</dbReference>
<dbReference type="PANTHER" id="PTHR43531:SF16">
    <property type="entry name" value="METHYL-ACCEPTING CHEMOTAXIS PROTEIN II"/>
    <property type="match status" value="1"/>
</dbReference>
<proteinExistence type="inferred from homology"/>
<dbReference type="OrthoDB" id="8576332at2"/>
<sequence>MLTSLRARILAIAVAIVVLALALNGATTYVLTHSHNEESKAQLLHSTSQGQVLAIREWVALKSKALVATAPALSAADPMPFLMQLQQSAGFDVAYVGFADKRAVFTDGSGLPADYDPTARPWYQQAVKAGKVVVTEPYLDAGTGKLVVTFAAPVMAGQQVQAVIAGDVALDSVIANVTAVHPTPASYAFLLNSAGQLIAHPDAKRTLGQVSEIAPALTPETLQALAEARQPLHTVVQGVHKLLYAEPVAGTDWRLVVALDEHEANAGLRSVMAITAFALVSVGCGAAAVMWIVTGSAFARLRQVRNAMRDIGSGSGDLTKRLPADGRDEVAQIAASFNVFADKMNEVLLRIRASSESVRLASGEIASGNQDLSSRTEQAAASLQQTASSVQQLNSAVHGSAQAARQANELAVSAAGVASEGGTLVSQVVATMEDIKQSSSRIADIIGVIDGIAFQTNILALNAAVEAARAGEQGRGFAVVASEVRSLAQRAAQAAKEIKTLIVTSVERVESGAGLVGNAGTTMTQIVDSVHRVAQIIGEISAASQEQSGGIGQVDTAVARLDHMTQQNAALVEQSSAAAASLREQANQLAEVVGMFRLTTT</sequence>
<dbReference type="PROSITE" id="PS50111">
    <property type="entry name" value="CHEMOTAXIS_TRANSDUC_2"/>
    <property type="match status" value="1"/>
</dbReference>
<evidence type="ECO:0000256" key="3">
    <source>
        <dbReference type="ARBA" id="ARBA00022692"/>
    </source>
</evidence>
<organism evidence="11 12">
    <name type="scientific">Caldimonas brevitalea</name>
    <dbReference type="NCBI Taxonomy" id="413882"/>
    <lineage>
        <taxon>Bacteria</taxon>
        <taxon>Pseudomonadati</taxon>
        <taxon>Pseudomonadota</taxon>
        <taxon>Betaproteobacteria</taxon>
        <taxon>Burkholderiales</taxon>
        <taxon>Sphaerotilaceae</taxon>
        <taxon>Caldimonas</taxon>
    </lineage>
</organism>
<dbReference type="InterPro" id="IPR004089">
    <property type="entry name" value="MCPsignal_dom"/>
</dbReference>
<evidence type="ECO:0000313" key="12">
    <source>
        <dbReference type="Proteomes" id="UP000035352"/>
    </source>
</evidence>
<protein>
    <submittedName>
        <fullName evidence="11">Chemotaxis protein</fullName>
    </submittedName>
</protein>
<dbReference type="GO" id="GO:0007165">
    <property type="term" value="P:signal transduction"/>
    <property type="evidence" value="ECO:0007669"/>
    <property type="project" value="UniProtKB-KW"/>
</dbReference>
<dbReference type="InterPro" id="IPR029151">
    <property type="entry name" value="Sensor-like_sf"/>
</dbReference>
<evidence type="ECO:0000256" key="8">
    <source>
        <dbReference type="SAM" id="Phobius"/>
    </source>
</evidence>
<dbReference type="Pfam" id="PF02743">
    <property type="entry name" value="dCache_1"/>
    <property type="match status" value="1"/>
</dbReference>
<dbReference type="CDD" id="cd12913">
    <property type="entry name" value="PDC1_MCP_like"/>
    <property type="match status" value="1"/>
</dbReference>
<evidence type="ECO:0000256" key="1">
    <source>
        <dbReference type="ARBA" id="ARBA00004651"/>
    </source>
</evidence>
<feature type="transmembrane region" description="Helical" evidence="8">
    <location>
        <begin position="271"/>
        <end position="299"/>
    </location>
</feature>
<dbReference type="EMBL" id="CP011371">
    <property type="protein sequence ID" value="AKJ26965.1"/>
    <property type="molecule type" value="Genomic_DNA"/>
</dbReference>
<accession>A0A0G3BK86</accession>
<evidence type="ECO:0000259" key="10">
    <source>
        <dbReference type="PROSITE" id="PS50885"/>
    </source>
</evidence>
<reference evidence="11 12" key="1">
    <citation type="submission" date="2015-05" db="EMBL/GenBank/DDBJ databases">
        <authorList>
            <person name="Tang B."/>
            <person name="Yu Y."/>
        </authorList>
    </citation>
    <scope>NUCLEOTIDE SEQUENCE [LARGE SCALE GENOMIC DNA]</scope>
    <source>
        <strain evidence="11 12">DSM 7029</strain>
    </source>
</reference>
<dbReference type="CDD" id="cd11386">
    <property type="entry name" value="MCP_signal"/>
    <property type="match status" value="1"/>
</dbReference>
<dbReference type="PRINTS" id="PR00260">
    <property type="entry name" value="CHEMTRNSDUCR"/>
</dbReference>
<dbReference type="PROSITE" id="PS50885">
    <property type="entry name" value="HAMP"/>
    <property type="match status" value="1"/>
</dbReference>
<evidence type="ECO:0000256" key="2">
    <source>
        <dbReference type="ARBA" id="ARBA00022475"/>
    </source>
</evidence>